<dbReference type="Proteomes" id="UP000636187">
    <property type="component" value="Unassembled WGS sequence"/>
</dbReference>
<dbReference type="EMBL" id="JACJSW010000197">
    <property type="protein sequence ID" value="MBD2623838.1"/>
    <property type="molecule type" value="Genomic_DNA"/>
</dbReference>
<feature type="domain" description="Ice-binding protein C-terminal" evidence="1">
    <location>
        <begin position="54"/>
        <end position="73"/>
    </location>
</feature>
<reference evidence="2 3" key="1">
    <citation type="journal article" date="2020" name="ISME J.">
        <title>Comparative genomics reveals insights into cyanobacterial evolution and habitat adaptation.</title>
        <authorList>
            <person name="Chen M.Y."/>
            <person name="Teng W.K."/>
            <person name="Zhao L."/>
            <person name="Hu C.X."/>
            <person name="Zhou Y.K."/>
            <person name="Han B.P."/>
            <person name="Song L.R."/>
            <person name="Shu W.S."/>
        </authorList>
    </citation>
    <scope>NUCLEOTIDE SEQUENCE [LARGE SCALE GENOMIC DNA]</scope>
    <source>
        <strain evidence="2 3">FACHB-1344</strain>
    </source>
</reference>
<dbReference type="InterPro" id="IPR013424">
    <property type="entry name" value="Ice-binding_C"/>
</dbReference>
<gene>
    <name evidence="2" type="ORF">H6G48_20105</name>
</gene>
<keyword evidence="3" id="KW-1185">Reference proteome</keyword>
<accession>A0ABR8HWD0</accession>
<dbReference type="Pfam" id="PF07589">
    <property type="entry name" value="PEP-CTERM"/>
    <property type="match status" value="1"/>
</dbReference>
<organism evidence="2 3">
    <name type="scientific">Microcystis flos-aquae FACHB-1344</name>
    <dbReference type="NCBI Taxonomy" id="2692899"/>
    <lineage>
        <taxon>Bacteria</taxon>
        <taxon>Bacillati</taxon>
        <taxon>Cyanobacteriota</taxon>
        <taxon>Cyanophyceae</taxon>
        <taxon>Oscillatoriophycideae</taxon>
        <taxon>Chroococcales</taxon>
        <taxon>Microcystaceae</taxon>
        <taxon>Microcystis</taxon>
    </lineage>
</organism>
<evidence type="ECO:0000313" key="3">
    <source>
        <dbReference type="Proteomes" id="UP000636187"/>
    </source>
</evidence>
<protein>
    <submittedName>
        <fullName evidence="2">PEP-CTERM sorting domain-containing protein</fullName>
    </submittedName>
</protein>
<dbReference type="NCBIfam" id="TIGR02595">
    <property type="entry name" value="PEP_CTERM"/>
    <property type="match status" value="1"/>
</dbReference>
<sequence length="94" mass="9883">MFGLWNRRKIVSSGTFSNPVVIDPSTGQPVIDPGTGLPVSNLPITNNVTFRPVAIPEPSSILSLLALGTLGAASTLKRQLKPTKSAEKETTKVG</sequence>
<evidence type="ECO:0000259" key="1">
    <source>
        <dbReference type="Pfam" id="PF07589"/>
    </source>
</evidence>
<evidence type="ECO:0000313" key="2">
    <source>
        <dbReference type="EMBL" id="MBD2623838.1"/>
    </source>
</evidence>
<proteinExistence type="predicted"/>
<comment type="caution">
    <text evidence="2">The sequence shown here is derived from an EMBL/GenBank/DDBJ whole genome shotgun (WGS) entry which is preliminary data.</text>
</comment>
<name>A0ABR8HWD0_9CHRO</name>